<keyword evidence="1" id="KW-0472">Membrane</keyword>
<keyword evidence="1" id="KW-1133">Transmembrane helix</keyword>
<comment type="caution">
    <text evidence="2">The sequence shown here is derived from an EMBL/GenBank/DDBJ whole genome shotgun (WGS) entry which is preliminary data.</text>
</comment>
<dbReference type="Proteomes" id="UP001597469">
    <property type="component" value="Unassembled WGS sequence"/>
</dbReference>
<accession>A0ABW5M3K2</accession>
<gene>
    <name evidence="2" type="ORF">ACFSUS_10885</name>
</gene>
<keyword evidence="3" id="KW-1185">Reference proteome</keyword>
<protein>
    <submittedName>
        <fullName evidence="2">Uncharacterized protein</fullName>
    </submittedName>
</protein>
<proteinExistence type="predicted"/>
<name>A0ABW5M3K2_9BACT</name>
<dbReference type="RefSeq" id="WP_381522408.1">
    <property type="nucleotide sequence ID" value="NZ_JBHULN010000005.1"/>
</dbReference>
<feature type="transmembrane region" description="Helical" evidence="1">
    <location>
        <begin position="16"/>
        <end position="38"/>
    </location>
</feature>
<keyword evidence="1" id="KW-0812">Transmembrane</keyword>
<evidence type="ECO:0000313" key="2">
    <source>
        <dbReference type="EMBL" id="MFD2571142.1"/>
    </source>
</evidence>
<organism evidence="2 3">
    <name type="scientific">Spirosoma soli</name>
    <dbReference type="NCBI Taxonomy" id="1770529"/>
    <lineage>
        <taxon>Bacteria</taxon>
        <taxon>Pseudomonadati</taxon>
        <taxon>Bacteroidota</taxon>
        <taxon>Cytophagia</taxon>
        <taxon>Cytophagales</taxon>
        <taxon>Cytophagaceae</taxon>
        <taxon>Spirosoma</taxon>
    </lineage>
</organism>
<dbReference type="EMBL" id="JBHULN010000005">
    <property type="protein sequence ID" value="MFD2571142.1"/>
    <property type="molecule type" value="Genomic_DNA"/>
</dbReference>
<evidence type="ECO:0000313" key="3">
    <source>
        <dbReference type="Proteomes" id="UP001597469"/>
    </source>
</evidence>
<evidence type="ECO:0000256" key="1">
    <source>
        <dbReference type="SAM" id="Phobius"/>
    </source>
</evidence>
<sequence length="323" mass="35615">MKPLNQEERTRRWGQFIGLYVTLLLLTAMCWWLSLAIIPQLTNVQQHQTVQEMIAYQKQLAGTDKMLTTLEQGAPLTDNWLRNFYANTSALDQQFPKPLFMATTNSYRQLAGAYENARKEGDEGLQLLNSQKIQLDVKKAALLAALASVTAELKAIAGAPRPPAGGAPKPPSKPPAETGPVISAGQYGPFRPLLIKGNGEFGKNNPEINASAQFMIVREHQVVLGVYFETEEPNGTLAKVTERKELYTAPPGYRIVGLSAPERTPWRINYVDNTQQEDKFPVAEGLMTFLVQGNTPGLDIGPTGGSALMIQLKKPIKVELEKE</sequence>
<reference evidence="3" key="1">
    <citation type="journal article" date="2019" name="Int. J. Syst. Evol. Microbiol.">
        <title>The Global Catalogue of Microorganisms (GCM) 10K type strain sequencing project: providing services to taxonomists for standard genome sequencing and annotation.</title>
        <authorList>
            <consortium name="The Broad Institute Genomics Platform"/>
            <consortium name="The Broad Institute Genome Sequencing Center for Infectious Disease"/>
            <person name="Wu L."/>
            <person name="Ma J."/>
        </authorList>
    </citation>
    <scope>NUCLEOTIDE SEQUENCE [LARGE SCALE GENOMIC DNA]</scope>
    <source>
        <strain evidence="3">KCTC 42805</strain>
    </source>
</reference>